<evidence type="ECO:0000313" key="1">
    <source>
        <dbReference type="EMBL" id="ABL79116.1"/>
    </source>
</evidence>
<accession>A1S0Y6</accession>
<dbReference type="KEGG" id="tpe:Tpen_1721"/>
<gene>
    <name evidence="1" type="ordered locus">Tpen_1721</name>
</gene>
<dbReference type="PANTHER" id="PTHR12526:SF636">
    <property type="entry name" value="BLL3647 PROTEIN"/>
    <property type="match status" value="1"/>
</dbReference>
<reference evidence="2" key="1">
    <citation type="journal article" date="2008" name="J. Bacteriol.">
        <title>Genome sequence of Thermofilum pendens reveals an exceptional loss of biosynthetic pathways without genome reduction.</title>
        <authorList>
            <person name="Anderson I."/>
            <person name="Rodriguez J."/>
            <person name="Susanti D."/>
            <person name="Porat I."/>
            <person name="Reich C."/>
            <person name="Ulrich L.E."/>
            <person name="Elkins J.G."/>
            <person name="Mavromatis K."/>
            <person name="Lykidis A."/>
            <person name="Kim E."/>
            <person name="Thompson L.S."/>
            <person name="Nolan M."/>
            <person name="Land M."/>
            <person name="Copeland A."/>
            <person name="Lapidus A."/>
            <person name="Lucas S."/>
            <person name="Detter C."/>
            <person name="Zhulin I.B."/>
            <person name="Olsen G.J."/>
            <person name="Whitman W."/>
            <person name="Mukhopadhyay B."/>
            <person name="Bristow J."/>
            <person name="Kyrpides N."/>
        </authorList>
    </citation>
    <scope>NUCLEOTIDE SEQUENCE [LARGE SCALE GENOMIC DNA]</scope>
    <source>
        <strain evidence="2">DSM 2475 / Hrk 5</strain>
    </source>
</reference>
<name>A1S0Y6_THEPD</name>
<dbReference type="SUPFAM" id="SSF53756">
    <property type="entry name" value="UDP-Glycosyltransferase/glycogen phosphorylase"/>
    <property type="match status" value="1"/>
</dbReference>
<dbReference type="EMBL" id="CP000505">
    <property type="protein sequence ID" value="ABL79116.1"/>
    <property type="molecule type" value="Genomic_DNA"/>
</dbReference>
<evidence type="ECO:0000313" key="2">
    <source>
        <dbReference type="Proteomes" id="UP000000641"/>
    </source>
</evidence>
<dbReference type="HOGENOM" id="CLU_684468_0_0_2"/>
<dbReference type="Gene3D" id="3.40.50.2000">
    <property type="entry name" value="Glycogen Phosphorylase B"/>
    <property type="match status" value="2"/>
</dbReference>
<dbReference type="CDD" id="cd03801">
    <property type="entry name" value="GT4_PimA-like"/>
    <property type="match status" value="1"/>
</dbReference>
<dbReference type="GO" id="GO:0016757">
    <property type="term" value="F:glycosyltransferase activity"/>
    <property type="evidence" value="ECO:0007669"/>
    <property type="project" value="TreeGrafter"/>
</dbReference>
<dbReference type="Proteomes" id="UP000000641">
    <property type="component" value="Chromosome"/>
</dbReference>
<dbReference type="STRING" id="368408.Tpen_1721"/>
<sequence>MGSINKNKKTLLFISAIVGSTGDVINEWQVAMSLAKHARNVFIIAPVGLRYVISREYKKYLLDRPSNTRIILLPFALLPSDFLYLMNLIIFIFYSLMIYILTLTLDMMIHFDIIYVRDSRLALLLAFSPRLARKCFVKIAAILEDGIYQVLLRQLTLMLINSIDRHVLERTAGIITHSADFAKSLVLRKKVLPKRIIVIPPGIMLNTVKIVRRICRRKTKTENEVTVGFLGFLAPWQGVDMLCSIVAELNRLGYKAKLKVVGDGPLKRQLLKECTKLGVPVEITGFVSHPVALCIARRDFDVMVLPRVSTETTATIMPIKVIEALALGIPVVATELPVYESSAFREKGLYTSRRDPKAFAETIARILRESGSDTIKLPSFDLFKPYLYDYSVKRFIEYVSEG</sequence>
<dbReference type="PANTHER" id="PTHR12526">
    <property type="entry name" value="GLYCOSYLTRANSFERASE"/>
    <property type="match status" value="1"/>
</dbReference>
<dbReference type="EnsemblBacteria" id="ABL79116">
    <property type="protein sequence ID" value="ABL79116"/>
    <property type="gene ID" value="Tpen_1721"/>
</dbReference>
<dbReference type="Pfam" id="PF13692">
    <property type="entry name" value="Glyco_trans_1_4"/>
    <property type="match status" value="1"/>
</dbReference>
<proteinExistence type="predicted"/>
<keyword evidence="2" id="KW-1185">Reference proteome</keyword>
<organism evidence="1 2">
    <name type="scientific">Thermofilum pendens (strain DSM 2475 / Hrk 5)</name>
    <dbReference type="NCBI Taxonomy" id="368408"/>
    <lineage>
        <taxon>Archaea</taxon>
        <taxon>Thermoproteota</taxon>
        <taxon>Thermoprotei</taxon>
        <taxon>Thermofilales</taxon>
        <taxon>Thermofilaceae</taxon>
        <taxon>Thermofilum</taxon>
    </lineage>
</organism>
<dbReference type="eggNOG" id="arCOG01403">
    <property type="taxonomic scope" value="Archaea"/>
</dbReference>
<protein>
    <submittedName>
        <fullName evidence="1">Glycosyl transferase, group 1</fullName>
    </submittedName>
</protein>
<keyword evidence="1" id="KW-0808">Transferase</keyword>
<dbReference type="AlphaFoldDB" id="A1S0Y6"/>